<dbReference type="EMBL" id="FPIP01000011">
    <property type="protein sequence ID" value="SFW52109.1"/>
    <property type="molecule type" value="Genomic_DNA"/>
</dbReference>
<reference evidence="2 3" key="1">
    <citation type="submission" date="2016-11" db="EMBL/GenBank/DDBJ databases">
        <authorList>
            <person name="Jaros S."/>
            <person name="Januszkiewicz K."/>
            <person name="Wedrychowicz H."/>
        </authorList>
    </citation>
    <scope>NUCLEOTIDE SEQUENCE [LARGE SCALE GENOMIC DNA]</scope>
    <source>
        <strain evidence="2 3">YL228</strain>
    </source>
</reference>
<gene>
    <name evidence="2" type="ORF">SAMN02910280_0223</name>
</gene>
<feature type="transmembrane region" description="Helical" evidence="1">
    <location>
        <begin position="57"/>
        <end position="75"/>
    </location>
</feature>
<dbReference type="RefSeq" id="WP_072301272.1">
    <property type="nucleotide sequence ID" value="NZ_FPIP01000011.1"/>
</dbReference>
<dbReference type="InterPro" id="IPR025291">
    <property type="entry name" value="DUF4153"/>
</dbReference>
<dbReference type="Pfam" id="PF13687">
    <property type="entry name" value="DUF4153"/>
    <property type="match status" value="1"/>
</dbReference>
<evidence type="ECO:0000313" key="2">
    <source>
        <dbReference type="EMBL" id="SFW52109.1"/>
    </source>
</evidence>
<accession>A0A1K1PX58</accession>
<feature type="transmembrane region" description="Helical" evidence="1">
    <location>
        <begin position="217"/>
        <end position="235"/>
    </location>
</feature>
<feature type="transmembrane region" description="Helical" evidence="1">
    <location>
        <begin position="412"/>
        <end position="429"/>
    </location>
</feature>
<feature type="transmembrane region" description="Helical" evidence="1">
    <location>
        <begin position="382"/>
        <end position="400"/>
    </location>
</feature>
<evidence type="ECO:0000313" key="3">
    <source>
        <dbReference type="Proteomes" id="UP000183461"/>
    </source>
</evidence>
<dbReference type="Proteomes" id="UP000183461">
    <property type="component" value="Unassembled WGS sequence"/>
</dbReference>
<keyword evidence="1" id="KW-0472">Membrane</keyword>
<organism evidence="2 3">
    <name type="scientific">Ruminococcus flavefaciens</name>
    <dbReference type="NCBI Taxonomy" id="1265"/>
    <lineage>
        <taxon>Bacteria</taxon>
        <taxon>Bacillati</taxon>
        <taxon>Bacillota</taxon>
        <taxon>Clostridia</taxon>
        <taxon>Eubacteriales</taxon>
        <taxon>Oscillospiraceae</taxon>
        <taxon>Ruminococcus</taxon>
    </lineage>
</organism>
<feature type="transmembrane region" description="Helical" evidence="1">
    <location>
        <begin position="313"/>
        <end position="334"/>
    </location>
</feature>
<dbReference type="AlphaFoldDB" id="A0A1K1PX58"/>
<proteinExistence type="predicted"/>
<feature type="transmembrane region" description="Helical" evidence="1">
    <location>
        <begin position="87"/>
        <end position="106"/>
    </location>
</feature>
<name>A0A1K1PX58_RUMFL</name>
<sequence>MNNNIYNGAQTPYVPQPVTPKVKEKPVYSKAETVLSVFVFIAAFCFVRYVVFHAMGFITTGLYIAIITAAIIYLRKKECKFSKFNKVLTGVLYLFTIVFSITANNFIKTLDAIFLFGAGAYLVYSVGADNKNVERFLPFAICKAIFEYPFSNFEKQATITSDSLSSSKAGSNAKYIVIGLLITVPLTAIVASLLMSADDGMDRMLTNIFDRIFREELWNIILQLCLAIPCSLYLFGMFYTNTHLNGLATLDENRCKQSMYNMRFISNLIVYTAVTPICILYVLFFISQASYFLSAFAGNLPDGYTYADYARQGFFELFAVALINLGVLCFMSVFSKKAGREKTKTLKFYSIIISVFTIILIATAMSKMVMYIDNYGLTKLRLYTSWFMVLLALTFVMVIIKQFKFDMQFAKHFSIMFTVMFAILCFSRPEALIARYNIEMYNSGYLEELDIHAILEMSDDALLVALDEGEVTADEVNDHKKKLYQRDDFGSYNIPALIVDIKTE</sequence>
<keyword evidence="1" id="KW-1133">Transmembrane helix</keyword>
<feature type="transmembrane region" description="Helical" evidence="1">
    <location>
        <begin position="112"/>
        <end position="128"/>
    </location>
</feature>
<feature type="transmembrane region" description="Helical" evidence="1">
    <location>
        <begin position="175"/>
        <end position="197"/>
    </location>
</feature>
<keyword evidence="1" id="KW-0812">Transmembrane</keyword>
<feature type="transmembrane region" description="Helical" evidence="1">
    <location>
        <begin position="268"/>
        <end position="293"/>
    </location>
</feature>
<protein>
    <submittedName>
        <fullName evidence="2">Uncharacterized protein</fullName>
    </submittedName>
</protein>
<evidence type="ECO:0000256" key="1">
    <source>
        <dbReference type="SAM" id="Phobius"/>
    </source>
</evidence>
<feature type="transmembrane region" description="Helical" evidence="1">
    <location>
        <begin position="33"/>
        <end position="51"/>
    </location>
</feature>
<feature type="transmembrane region" description="Helical" evidence="1">
    <location>
        <begin position="346"/>
        <end position="370"/>
    </location>
</feature>